<dbReference type="EMBL" id="JBHFFA010000003">
    <property type="protein sequence ID" value="KAL2635410.1"/>
    <property type="molecule type" value="Genomic_DNA"/>
</dbReference>
<comment type="caution">
    <text evidence="5">The sequence shown here is derived from an EMBL/GenBank/DDBJ whole genome shotgun (WGS) entry which is preliminary data.</text>
</comment>
<feature type="compositionally biased region" description="Pro residues" evidence="3">
    <location>
        <begin position="559"/>
        <end position="572"/>
    </location>
</feature>
<feature type="compositionally biased region" description="Low complexity" evidence="3">
    <location>
        <begin position="722"/>
        <end position="739"/>
    </location>
</feature>
<reference evidence="5 6" key="1">
    <citation type="submission" date="2024-09" db="EMBL/GenBank/DDBJ databases">
        <title>Chromosome-scale assembly of Riccia fluitans.</title>
        <authorList>
            <person name="Paukszto L."/>
            <person name="Sawicki J."/>
            <person name="Karawczyk K."/>
            <person name="Piernik-Szablinska J."/>
            <person name="Szczecinska M."/>
            <person name="Mazdziarz M."/>
        </authorList>
    </citation>
    <scope>NUCLEOTIDE SEQUENCE [LARGE SCALE GENOMIC DNA]</scope>
    <source>
        <strain evidence="5">Rf_01</strain>
        <tissue evidence="5">Aerial parts of the thallus</tissue>
    </source>
</reference>
<dbReference type="PANTHER" id="PTHR12433">
    <property type="entry name" value="MEDIATOR OF RNA POLYMERASE II TRANSCRIPTION SUBUNIT 25"/>
    <property type="match status" value="1"/>
</dbReference>
<feature type="region of interest" description="Disordered" evidence="3">
    <location>
        <begin position="722"/>
        <end position="753"/>
    </location>
</feature>
<feature type="compositionally biased region" description="Polar residues" evidence="3">
    <location>
        <begin position="427"/>
        <end position="440"/>
    </location>
</feature>
<feature type="region of interest" description="Disordered" evidence="3">
    <location>
        <begin position="368"/>
        <end position="469"/>
    </location>
</feature>
<protein>
    <recommendedName>
        <fullName evidence="2">Mediator of RNA polymerase II transcription subunit 25</fullName>
    </recommendedName>
</protein>
<dbReference type="PANTHER" id="PTHR12433:SF11">
    <property type="entry name" value="MEDIATOR OF RNA POLYMERASE II TRANSCRIPTION SUBUNIT 25"/>
    <property type="match status" value="1"/>
</dbReference>
<feature type="region of interest" description="Disordered" evidence="3">
    <location>
        <begin position="791"/>
        <end position="822"/>
    </location>
</feature>
<evidence type="ECO:0000259" key="4">
    <source>
        <dbReference type="Pfam" id="PF11265"/>
    </source>
</evidence>
<feature type="region of interest" description="Disordered" evidence="3">
    <location>
        <begin position="551"/>
        <end position="596"/>
    </location>
</feature>
<feature type="compositionally biased region" description="Low complexity" evidence="3">
    <location>
        <begin position="392"/>
        <end position="408"/>
    </location>
</feature>
<dbReference type="AlphaFoldDB" id="A0ABD1YY56"/>
<evidence type="ECO:0000256" key="3">
    <source>
        <dbReference type="SAM" id="MobiDB-lite"/>
    </source>
</evidence>
<evidence type="ECO:0000313" key="5">
    <source>
        <dbReference type="EMBL" id="KAL2635410.1"/>
    </source>
</evidence>
<feature type="compositionally biased region" description="Low complexity" evidence="3">
    <location>
        <begin position="573"/>
        <end position="596"/>
    </location>
</feature>
<gene>
    <name evidence="5" type="ORF">R1flu_006889</name>
</gene>
<feature type="compositionally biased region" description="Gly residues" evidence="3">
    <location>
        <begin position="448"/>
        <end position="458"/>
    </location>
</feature>
<comment type="similarity">
    <text evidence="1">Belongs to the Mediator complex subunit 25 family.</text>
</comment>
<name>A0ABD1YY56_9MARC</name>
<sequence>MMMMNSQQQQQQPQQKQLVVAVEGTAALGPAWPVLRTEYVEKIVRAFYGFSGAGQKNTGSPGDMALVVFTSHGSNGGTLVERSAWTSSLDLFFRWLAAIHFEGGGFGDAAVAEGLAEALLMMCPGPNVPPVPQGIERQKHCILVAASNPHRLPTAVPSPPVTSIVQSQGNATEIQSDHWILADADTIAQAFAPCSVSLSVVAPRQLPMFRNIFSQAKRTSRAPDTTSEPPKASSQHLVLLSEAFLEARMALHRTVVPNALTASVPKIEQHQSASINGSSVTNQMPIAGARPASGPAAGIGALTGRPVSTLPMQPVTVKTEAASQGTLNSLLHHNPASSNMSLPMQQLPAAGGLASPETIQSSMTSIASPDTQQDFKGLGNMQSSQPLRPIGSNVLSSSSLMAHSPSQSRHTVGSPSLPPASPLSGLQPNSGTGVVTSNVMSNAQSGLGASGQQGGVGMGSNNSSVGMNSGQAGVGVGSLHGNYNTGTANLVNTQMPASVQSNASLVNTGAAVTGQGIGTVPGVSGQGGLAPPNQMGTGGLGPVMAGQGTSGVNTGTAPMMPPAGVPQSPGQPQPLSSTTSTAVSSHHPPAAAAQPQAQKYTKLWEGILAGQRKGNIVPIPICKLEGYRQTSSSETLASDWPPTMQIMRLIPQEYMNQKDYHRKAELLVFRPLTQHDFLVQLAEKKLCAVIQLPSQTLLLASTDKPGRMIGMLFPGDMVQIKPQVSSQQPQTSTGSTAPQAQSHPGGQSGLVIQNHPVGQNALSQNHPVGQSTLSQGHPVAQSGLLQNHAIGQSGMSHNHSVGQGGLSQTHTVGQGGLTSSALGQNTLGQSGFVQNQLQGQLQNQMPGVNQLSSSQVPNAQARNQLMPGSAGLHGSGFLP</sequence>
<dbReference type="InterPro" id="IPR021419">
    <property type="entry name" value="Mediator_Med25_VWA"/>
</dbReference>
<dbReference type="Pfam" id="PF11265">
    <property type="entry name" value="Med25_VWA"/>
    <property type="match status" value="1"/>
</dbReference>
<feature type="compositionally biased region" description="Low complexity" evidence="3">
    <location>
        <begin position="459"/>
        <end position="469"/>
    </location>
</feature>
<keyword evidence="6" id="KW-1185">Reference proteome</keyword>
<evidence type="ECO:0000313" key="6">
    <source>
        <dbReference type="Proteomes" id="UP001605036"/>
    </source>
</evidence>
<evidence type="ECO:0000256" key="1">
    <source>
        <dbReference type="ARBA" id="ARBA00009102"/>
    </source>
</evidence>
<evidence type="ECO:0000256" key="2">
    <source>
        <dbReference type="ARBA" id="ARBA00019694"/>
    </source>
</evidence>
<proteinExistence type="inferred from homology"/>
<organism evidence="5 6">
    <name type="scientific">Riccia fluitans</name>
    <dbReference type="NCBI Taxonomy" id="41844"/>
    <lineage>
        <taxon>Eukaryota</taxon>
        <taxon>Viridiplantae</taxon>
        <taxon>Streptophyta</taxon>
        <taxon>Embryophyta</taxon>
        <taxon>Marchantiophyta</taxon>
        <taxon>Marchantiopsida</taxon>
        <taxon>Marchantiidae</taxon>
        <taxon>Marchantiales</taxon>
        <taxon>Ricciaceae</taxon>
        <taxon>Riccia</taxon>
    </lineage>
</organism>
<accession>A0ABD1YY56</accession>
<feature type="compositionally biased region" description="Polar residues" evidence="3">
    <location>
        <begin position="368"/>
        <end position="386"/>
    </location>
</feature>
<feature type="domain" description="Mediator of RNA polymerase II transcription subunit 25 von Willebrand factor type A" evidence="4">
    <location>
        <begin position="13"/>
        <end position="242"/>
    </location>
</feature>
<dbReference type="Proteomes" id="UP001605036">
    <property type="component" value="Unassembled WGS sequence"/>
</dbReference>